<keyword evidence="4" id="KW-1185">Reference proteome</keyword>
<name>A0A1N7FKV1_9GAMM</name>
<organism evidence="3 4">
    <name type="scientific">Moraxella cuniculi DSM 21768</name>
    <dbReference type="NCBI Taxonomy" id="1122245"/>
    <lineage>
        <taxon>Bacteria</taxon>
        <taxon>Pseudomonadati</taxon>
        <taxon>Pseudomonadota</taxon>
        <taxon>Gammaproteobacteria</taxon>
        <taxon>Moraxellales</taxon>
        <taxon>Moraxellaceae</taxon>
        <taxon>Moraxella</taxon>
    </lineage>
</organism>
<evidence type="ECO:0000256" key="1">
    <source>
        <dbReference type="SAM" id="MobiDB-lite"/>
    </source>
</evidence>
<feature type="transmembrane region" description="Helical" evidence="2">
    <location>
        <begin position="20"/>
        <end position="41"/>
    </location>
</feature>
<dbReference type="RefSeq" id="WP_076555733.1">
    <property type="nucleotide sequence ID" value="NZ_FTNU01000014.1"/>
</dbReference>
<evidence type="ECO:0000256" key="2">
    <source>
        <dbReference type="SAM" id="Phobius"/>
    </source>
</evidence>
<dbReference type="AlphaFoldDB" id="A0A1N7FKV1"/>
<evidence type="ECO:0000313" key="3">
    <source>
        <dbReference type="EMBL" id="SIS00979.1"/>
    </source>
</evidence>
<gene>
    <name evidence="3" type="ORF">SAMN02745664_1142</name>
</gene>
<feature type="compositionally biased region" description="Basic and acidic residues" evidence="1">
    <location>
        <begin position="61"/>
        <end position="72"/>
    </location>
</feature>
<keyword evidence="2" id="KW-0812">Transmembrane</keyword>
<feature type="compositionally biased region" description="Polar residues" evidence="1">
    <location>
        <begin position="73"/>
        <end position="85"/>
    </location>
</feature>
<dbReference type="Proteomes" id="UP000187495">
    <property type="component" value="Unassembled WGS sequence"/>
</dbReference>
<reference evidence="4" key="1">
    <citation type="submission" date="2017-01" db="EMBL/GenBank/DDBJ databases">
        <authorList>
            <person name="Varghese N."/>
            <person name="Submissions S."/>
        </authorList>
    </citation>
    <scope>NUCLEOTIDE SEQUENCE [LARGE SCALE GENOMIC DNA]</scope>
    <source>
        <strain evidence="4">DSM 21768</strain>
    </source>
</reference>
<sequence>MIEHAYAKKNVQQCLNGKFLIFFSFLSIVFIDESMAGINMAGGKILSKAFKSKDEAEKVLDKARKAGRKSQESKGVTNPEVQKLSNPPVPQGMTKDMVIQ</sequence>
<protein>
    <submittedName>
        <fullName evidence="3">Uncharacterized protein</fullName>
    </submittedName>
</protein>
<keyword evidence="2" id="KW-1133">Transmembrane helix</keyword>
<keyword evidence="2" id="KW-0472">Membrane</keyword>
<evidence type="ECO:0000313" key="4">
    <source>
        <dbReference type="Proteomes" id="UP000187495"/>
    </source>
</evidence>
<dbReference type="EMBL" id="FTNU01000014">
    <property type="protein sequence ID" value="SIS00979.1"/>
    <property type="molecule type" value="Genomic_DNA"/>
</dbReference>
<accession>A0A1N7FKV1</accession>
<feature type="region of interest" description="Disordered" evidence="1">
    <location>
        <begin position="61"/>
        <end position="100"/>
    </location>
</feature>
<proteinExistence type="predicted"/>